<evidence type="ECO:0000259" key="1">
    <source>
        <dbReference type="PROSITE" id="PS50930"/>
    </source>
</evidence>
<dbReference type="SMR" id="C0XKB3"/>
<reference evidence="2 3" key="1">
    <citation type="submission" date="2009-01" db="EMBL/GenBank/DDBJ databases">
        <authorList>
            <person name="Qin X."/>
            <person name="Bachman B."/>
            <person name="Battles P."/>
            <person name="Bell A."/>
            <person name="Bess C."/>
            <person name="Bickham C."/>
            <person name="Chaboub L."/>
            <person name="Chen D."/>
            <person name="Coyle M."/>
            <person name="Deiros D.R."/>
            <person name="Dinh H."/>
            <person name="Forbes L."/>
            <person name="Fowler G."/>
            <person name="Francisco L."/>
            <person name="Fu Q."/>
            <person name="Gubbala S."/>
            <person name="Hale W."/>
            <person name="Han Y."/>
            <person name="Hemphill L."/>
            <person name="Highlander S.K."/>
            <person name="Hirani K."/>
            <person name="Hogues M."/>
            <person name="Jackson L."/>
            <person name="Jakkamsetti A."/>
            <person name="Javaid M."/>
            <person name="Jiang H."/>
            <person name="Korchina V."/>
            <person name="Kovar C."/>
            <person name="Lara F."/>
            <person name="Lee S."/>
            <person name="Mata R."/>
            <person name="Mathew T."/>
            <person name="Moen C."/>
            <person name="Morales K."/>
            <person name="Munidasa M."/>
            <person name="Nazareth L."/>
            <person name="Ngo R."/>
            <person name="Nguyen L."/>
            <person name="Okwuonu G."/>
            <person name="Ongeri F."/>
            <person name="Patil S."/>
            <person name="Petrosino J."/>
            <person name="Pham C."/>
            <person name="Pham P."/>
            <person name="Pu L.-L."/>
            <person name="Puazo M."/>
            <person name="Raj R."/>
            <person name="Reid J."/>
            <person name="Rouhana J."/>
            <person name="Saada N."/>
            <person name="Shang Y."/>
            <person name="Simmons D."/>
            <person name="Thornton R."/>
            <person name="Warren J."/>
            <person name="Weissenberger G."/>
            <person name="Zhang J."/>
            <person name="Zhang L."/>
            <person name="Zhou C."/>
            <person name="Zhu D."/>
            <person name="Muzny D."/>
            <person name="Worley K."/>
            <person name="Gibbs R."/>
        </authorList>
    </citation>
    <scope>NUCLEOTIDE SEQUENCE [LARGE SCALE GENOMIC DNA]</scope>
    <source>
        <strain evidence="3">ATCC 8290 / DSM 20176 / CCUG 30140 / JCM 1155 / KCTC 3500 / NBRC 15886 / NCIMB 8040 / NRRL B-1843 / 9</strain>
    </source>
</reference>
<dbReference type="PANTHER" id="PTHR37299">
    <property type="entry name" value="TRANSCRIPTIONAL REGULATOR-RELATED"/>
    <property type="match status" value="1"/>
</dbReference>
<dbReference type="SMART" id="SM00850">
    <property type="entry name" value="LytTR"/>
    <property type="match status" value="1"/>
</dbReference>
<organism evidence="2 3">
    <name type="scientific">Lentilactobacillus hilgardii (strain ATCC 8290 / DSM 20176 / CCUG 30140 / JCM 1155 / KCTC 3500 / NBRC 15886 / NCIMB 8040 / NRRL B-1843 / 9)</name>
    <dbReference type="NCBI Taxonomy" id="1423757"/>
    <lineage>
        <taxon>Bacteria</taxon>
        <taxon>Bacillati</taxon>
        <taxon>Bacillota</taxon>
        <taxon>Bacilli</taxon>
        <taxon>Lactobacillales</taxon>
        <taxon>Lactobacillaceae</taxon>
        <taxon>Lentilactobacillus</taxon>
    </lineage>
</organism>
<dbReference type="InterPro" id="IPR007492">
    <property type="entry name" value="LytTR_DNA-bd_dom"/>
</dbReference>
<feature type="domain" description="HTH LytTR-type" evidence="1">
    <location>
        <begin position="48"/>
        <end position="151"/>
    </location>
</feature>
<dbReference type="Gene3D" id="2.40.50.1020">
    <property type="entry name" value="LytTr DNA-binding domain"/>
    <property type="match status" value="1"/>
</dbReference>
<comment type="caution">
    <text evidence="2">The sequence shown here is derived from an EMBL/GenBank/DDBJ whole genome shotgun (WGS) entry which is preliminary data.</text>
</comment>
<dbReference type="HOGENOM" id="CLU_106729_0_1_9"/>
<dbReference type="Pfam" id="PF04397">
    <property type="entry name" value="LytTR"/>
    <property type="match status" value="1"/>
</dbReference>
<dbReference type="RefSeq" id="WP_003634821.1">
    <property type="nucleotide sequence ID" value="NZ_AZDF01000039.1"/>
</dbReference>
<dbReference type="PANTHER" id="PTHR37299:SF1">
    <property type="entry name" value="STAGE 0 SPORULATION PROTEIN A HOMOLOG"/>
    <property type="match status" value="1"/>
</dbReference>
<evidence type="ECO:0000313" key="2">
    <source>
        <dbReference type="EMBL" id="EEI24191.1"/>
    </source>
</evidence>
<sequence>MITIKIIIKKLSQKETTEDLAIFKVHNISGTVQQAIDILKSGNKHLLAKLEDHSREEQISYQDIVYAEYLERQMILYTNSKIYYIRQSLNQFNQDSPDYLLQISKNILVNLYAIKAFEARLNGTLVVQLTTDEKQIVSRHFVPILRKRIHELAQNT</sequence>
<proteinExistence type="predicted"/>
<dbReference type="PATRIC" id="fig|1423757.3.peg.1692"/>
<gene>
    <name evidence="2" type="ORF">HMPREF0519_1674</name>
</gene>
<dbReference type="GO" id="GO:0003677">
    <property type="term" value="F:DNA binding"/>
    <property type="evidence" value="ECO:0007669"/>
    <property type="project" value="UniProtKB-KW"/>
</dbReference>
<keyword evidence="2" id="KW-0238">DNA-binding</keyword>
<protein>
    <submittedName>
        <fullName evidence="2">LytTr DNA-binding domain protein</fullName>
    </submittedName>
</protein>
<dbReference type="InterPro" id="IPR046947">
    <property type="entry name" value="LytR-like"/>
</dbReference>
<dbReference type="Proteomes" id="UP000003752">
    <property type="component" value="Unassembled WGS sequence"/>
</dbReference>
<name>C0XKB3_LENH9</name>
<dbReference type="GO" id="GO:0000156">
    <property type="term" value="F:phosphorelay response regulator activity"/>
    <property type="evidence" value="ECO:0007669"/>
    <property type="project" value="InterPro"/>
</dbReference>
<dbReference type="EMBL" id="ACGP01000154">
    <property type="protein sequence ID" value="EEI24191.1"/>
    <property type="molecule type" value="Genomic_DNA"/>
</dbReference>
<keyword evidence="3" id="KW-1185">Reference proteome</keyword>
<accession>C0XKB3</accession>
<dbReference type="AlphaFoldDB" id="C0XKB3"/>
<dbReference type="PROSITE" id="PS50930">
    <property type="entry name" value="HTH_LYTTR"/>
    <property type="match status" value="1"/>
</dbReference>
<evidence type="ECO:0000313" key="3">
    <source>
        <dbReference type="Proteomes" id="UP000003752"/>
    </source>
</evidence>